<organism evidence="1 2">
    <name type="scientific">Lentinula aff. lateritia</name>
    <dbReference type="NCBI Taxonomy" id="2804960"/>
    <lineage>
        <taxon>Eukaryota</taxon>
        <taxon>Fungi</taxon>
        <taxon>Dikarya</taxon>
        <taxon>Basidiomycota</taxon>
        <taxon>Agaricomycotina</taxon>
        <taxon>Agaricomycetes</taxon>
        <taxon>Agaricomycetidae</taxon>
        <taxon>Agaricales</taxon>
        <taxon>Marasmiineae</taxon>
        <taxon>Omphalotaceae</taxon>
        <taxon>Lentinula</taxon>
    </lineage>
</organism>
<keyword evidence="2" id="KW-1185">Reference proteome</keyword>
<sequence>MLSRLFPSSPSPFAFSSIYLLFATAFFTIAFVNAAPVLLLPTGFEYCKTHPITKLKFRVAFYDQDTQITTKSHRGILILCIGQINCFGYTSAGTVIPAQMKYRPSDDRKVDRNTYHTLQIEPDCNNFNAWSYKGQPKLTLVELLTNIVDFKKAMSGTEINSEISYILAVLDYLHTNQMLVGYEEERIKTVLEGLKSSQIDAPKLSKIPGSSRLSWGFYSWPEKAWVTASRLGLPKKVVSLSLCFGVQHCFGLDPDGKVQDEAPKKNPNGNFADTRYHLAWNNPKEHPSFNLEKFEKFKTSPFFTGLFSTRFADIEPAEIKKETGLEKGVDEDGNTFFFRALLKYMASKEIITHYNEQACVQEIKDLELIRKKDSKAPVLLDNSNTPRVVDSGSTQAGAPEGSGNNSSVGGSTRVTVSLLRPNAAFDPSISNLLN</sequence>
<dbReference type="Proteomes" id="UP001163835">
    <property type="component" value="Unassembled WGS sequence"/>
</dbReference>
<dbReference type="EMBL" id="MU795070">
    <property type="protein sequence ID" value="KAJ3811151.1"/>
    <property type="molecule type" value="Genomic_DNA"/>
</dbReference>
<evidence type="ECO:0000313" key="1">
    <source>
        <dbReference type="EMBL" id="KAJ3811151.1"/>
    </source>
</evidence>
<gene>
    <name evidence="1" type="ORF">F5876DRAFT_76081</name>
</gene>
<reference evidence="1" key="1">
    <citation type="submission" date="2022-09" db="EMBL/GenBank/DDBJ databases">
        <title>A Global Phylogenomic Analysis of the Shiitake Genus Lentinula.</title>
        <authorList>
            <consortium name="DOE Joint Genome Institute"/>
            <person name="Sierra-Patev S."/>
            <person name="Min B."/>
            <person name="Naranjo-Ortiz M."/>
            <person name="Looney B."/>
            <person name="Konkel Z."/>
            <person name="Slot J.C."/>
            <person name="Sakamoto Y."/>
            <person name="Steenwyk J.L."/>
            <person name="Rokas A."/>
            <person name="Carro J."/>
            <person name="Camarero S."/>
            <person name="Ferreira P."/>
            <person name="Molpeceres G."/>
            <person name="Ruiz-Duenas F.J."/>
            <person name="Serrano A."/>
            <person name="Henrissat B."/>
            <person name="Drula E."/>
            <person name="Hughes K.W."/>
            <person name="Mata J.L."/>
            <person name="Ishikawa N.K."/>
            <person name="Vargas-Isla R."/>
            <person name="Ushijima S."/>
            <person name="Smith C.A."/>
            <person name="Ahrendt S."/>
            <person name="Andreopoulos W."/>
            <person name="He G."/>
            <person name="Labutti K."/>
            <person name="Lipzen A."/>
            <person name="Ng V."/>
            <person name="Riley R."/>
            <person name="Sandor L."/>
            <person name="Barry K."/>
            <person name="Martinez A.T."/>
            <person name="Xiao Y."/>
            <person name="Gibbons J.G."/>
            <person name="Terashima K."/>
            <person name="Grigoriev I.V."/>
            <person name="Hibbett D.S."/>
        </authorList>
    </citation>
    <scope>NUCLEOTIDE SEQUENCE</scope>
    <source>
        <strain evidence="1">TMI1499</strain>
    </source>
</reference>
<protein>
    <submittedName>
        <fullName evidence="1">Uncharacterized protein</fullName>
    </submittedName>
</protein>
<accession>A0ACC1U261</accession>
<name>A0ACC1U261_9AGAR</name>
<proteinExistence type="predicted"/>
<comment type="caution">
    <text evidence="1">The sequence shown here is derived from an EMBL/GenBank/DDBJ whole genome shotgun (WGS) entry which is preliminary data.</text>
</comment>
<evidence type="ECO:0000313" key="2">
    <source>
        <dbReference type="Proteomes" id="UP001163835"/>
    </source>
</evidence>